<evidence type="ECO:0000313" key="3">
    <source>
        <dbReference type="Proteomes" id="UP000240212"/>
    </source>
</evidence>
<sequence>MHRYFLLASGMLLSLTACSNMKAWTHVKWDYGTGSNVDITTNTRTEFYRKGKLIYADTDAGGGAGGLLSDRISARRYYWAGGGGLPVENVHVPDKAVVEMVSLYDRKRYRITVSFPKDLPEQMNRQYNINGKIDQRNWLYFGLAPGGYYEVLLFGSSNGVSPDILLSRGIAEEVTDDWYDKKFPIAVSQYTITLKNFDKKYDGLYKKHPIPTGMEWAPIMDAYRAKQPKQTSTPSNNYFNGAAYHNAALFH</sequence>
<name>A0A2P8VEG5_9ENTR</name>
<organism evidence="2 3">
    <name type="scientific">Siccibacter turicensis</name>
    <dbReference type="NCBI Taxonomy" id="357233"/>
    <lineage>
        <taxon>Bacteria</taxon>
        <taxon>Pseudomonadati</taxon>
        <taxon>Pseudomonadota</taxon>
        <taxon>Gammaproteobacteria</taxon>
        <taxon>Enterobacterales</taxon>
        <taxon>Enterobacteriaceae</taxon>
        <taxon>Siccibacter</taxon>
    </lineage>
</organism>
<dbReference type="Pfam" id="PF11153">
    <property type="entry name" value="DUF2931"/>
    <property type="match status" value="1"/>
</dbReference>
<evidence type="ECO:0008006" key="4">
    <source>
        <dbReference type="Google" id="ProtNLM"/>
    </source>
</evidence>
<protein>
    <recommendedName>
        <fullName evidence="4">DUF2931 domain-containing protein</fullName>
    </recommendedName>
</protein>
<keyword evidence="1" id="KW-0732">Signal</keyword>
<dbReference type="Proteomes" id="UP000240212">
    <property type="component" value="Unassembled WGS sequence"/>
</dbReference>
<comment type="caution">
    <text evidence="2">The sequence shown here is derived from an EMBL/GenBank/DDBJ whole genome shotgun (WGS) entry which is preliminary data.</text>
</comment>
<dbReference type="AlphaFoldDB" id="A0A2P8VEG5"/>
<feature type="signal peptide" evidence="1">
    <location>
        <begin position="1"/>
        <end position="19"/>
    </location>
</feature>
<proteinExistence type="predicted"/>
<feature type="chain" id="PRO_5015105996" description="DUF2931 domain-containing protein" evidence="1">
    <location>
        <begin position="20"/>
        <end position="251"/>
    </location>
</feature>
<keyword evidence="3" id="KW-1185">Reference proteome</keyword>
<gene>
    <name evidence="2" type="ORF">C7G83_19300</name>
</gene>
<reference evidence="2 3" key="1">
    <citation type="submission" date="2018-03" db="EMBL/GenBank/DDBJ databases">
        <title>Draft genome sequence of the first documented clinical Siccibacter turicensis isolate in Austria.</title>
        <authorList>
            <person name="Lepuschitz S."/>
            <person name="Pekard-Amenitsch S."/>
            <person name="Haunold R."/>
            <person name="Schill S."/>
            <person name="Mach R."/>
            <person name="Allerberger F."/>
            <person name="Ruppitsch W."/>
            <person name="Forsythe S.J."/>
        </authorList>
    </citation>
    <scope>NUCLEOTIDE SEQUENCE [LARGE SCALE GENOMIC DNA]</scope>
    <source>
        <strain evidence="2 3">6100069499-17</strain>
    </source>
</reference>
<dbReference type="InterPro" id="IPR021326">
    <property type="entry name" value="DUF2931"/>
</dbReference>
<evidence type="ECO:0000313" key="2">
    <source>
        <dbReference type="EMBL" id="PSN05944.1"/>
    </source>
</evidence>
<accession>A0A2P8VEG5</accession>
<dbReference type="EMBL" id="PYEP01000012">
    <property type="protein sequence ID" value="PSN05944.1"/>
    <property type="molecule type" value="Genomic_DNA"/>
</dbReference>
<dbReference type="OrthoDB" id="5584867at2"/>
<evidence type="ECO:0000256" key="1">
    <source>
        <dbReference type="SAM" id="SignalP"/>
    </source>
</evidence>
<dbReference type="RefSeq" id="WP_106878347.1">
    <property type="nucleotide sequence ID" value="NZ_PYEP01000012.1"/>
</dbReference>
<dbReference type="PROSITE" id="PS51257">
    <property type="entry name" value="PROKAR_LIPOPROTEIN"/>
    <property type="match status" value="1"/>
</dbReference>